<dbReference type="Proteomes" id="UP000196980">
    <property type="component" value="Chromosome"/>
</dbReference>
<gene>
    <name evidence="1" type="ORF">XFHB_12830</name>
</gene>
<name>A0ABC8AGC6_XYLFS</name>
<accession>A0ABC8AGC6</accession>
<dbReference type="EMBL" id="CP009885">
    <property type="protein sequence ID" value="ALR07581.1"/>
    <property type="molecule type" value="Genomic_DNA"/>
</dbReference>
<dbReference type="AlphaFoldDB" id="A0ABC8AGC6"/>
<dbReference type="Pfam" id="PF04591">
    <property type="entry name" value="DUF596"/>
    <property type="match status" value="1"/>
</dbReference>
<dbReference type="SUPFAM" id="SSF160472">
    <property type="entry name" value="NMB0513-like"/>
    <property type="match status" value="1"/>
</dbReference>
<evidence type="ECO:0000313" key="1">
    <source>
        <dbReference type="EMBL" id="ALR07581.1"/>
    </source>
</evidence>
<dbReference type="KEGG" id="xfh:XFHB_12830"/>
<dbReference type="RefSeq" id="WP_046420955.1">
    <property type="nucleotide sequence ID" value="NZ_CP009885.1"/>
</dbReference>
<reference evidence="2" key="1">
    <citation type="submission" date="2014-11" db="EMBL/GenBank/DDBJ databases">
        <title>Xylella fastidiosa Hib4 Genome Sequencing.</title>
        <authorList>
            <person name="Pierry P.M."/>
            <person name="da Silva A.M."/>
        </authorList>
    </citation>
    <scope>NUCLEOTIDE SEQUENCE [LARGE SCALE GENOMIC DNA]</scope>
    <source>
        <strain evidence="2">Hib4</strain>
    </source>
</reference>
<protein>
    <submittedName>
        <fullName evidence="1">DUF596 domain-containing protein</fullName>
    </submittedName>
</protein>
<proteinExistence type="predicted"/>
<evidence type="ECO:0000313" key="2">
    <source>
        <dbReference type="Proteomes" id="UP000196980"/>
    </source>
</evidence>
<sequence length="130" mass="14975">MLTQKQIDDIYESLGCPLHFLWSYIGSAHGLSHDQVDPDSFEERKNDFLFLIGKLLDDELLKLGNRKAELIMEGTTEELVEMFRSCFPASDEEIDQEVGGLWFFTDCPFVAAWVYKGSGENGEDEYDWCF</sequence>
<dbReference type="InterPro" id="IPR023138">
    <property type="entry name" value="NMB0513-like_sf"/>
</dbReference>
<organism evidence="1 2">
    <name type="scientific">Xylella fastidiosa</name>
    <dbReference type="NCBI Taxonomy" id="2371"/>
    <lineage>
        <taxon>Bacteria</taxon>
        <taxon>Pseudomonadati</taxon>
        <taxon>Pseudomonadota</taxon>
        <taxon>Gammaproteobacteria</taxon>
        <taxon>Lysobacterales</taxon>
        <taxon>Lysobacteraceae</taxon>
        <taxon>Xylella</taxon>
    </lineage>
</organism>
<dbReference type="Gene3D" id="1.10.3510.10">
    <property type="entry name" value="NMB0513-like"/>
    <property type="match status" value="1"/>
</dbReference>
<dbReference type="InterPro" id="IPR007670">
    <property type="entry name" value="DUF596"/>
</dbReference>